<sequence length="86" mass="9626">MFSSLPFSSEADCILLGFALFLLSLLVLRHETKSWNALFLPGLLAVTLAAIDVGLGRPLIEPIRVLFLTCLLPFVLIAVFRLRWVR</sequence>
<keyword evidence="1" id="KW-0472">Membrane</keyword>
<keyword evidence="3" id="KW-1185">Reference proteome</keyword>
<keyword evidence="1" id="KW-1133">Transmembrane helix</keyword>
<dbReference type="KEGG" id="hjo:AY555_07625"/>
<keyword evidence="1" id="KW-0812">Transmembrane</keyword>
<feature type="transmembrane region" description="Helical" evidence="1">
    <location>
        <begin position="6"/>
        <end position="28"/>
    </location>
</feature>
<dbReference type="AlphaFoldDB" id="A0A143DEB0"/>
<dbReference type="Proteomes" id="UP000076066">
    <property type="component" value="Chromosome"/>
</dbReference>
<dbReference type="STRING" id="1549855.AY555_07625"/>
<feature type="transmembrane region" description="Helical" evidence="1">
    <location>
        <begin position="63"/>
        <end position="82"/>
    </location>
</feature>
<dbReference type="EMBL" id="CP014525">
    <property type="protein sequence ID" value="AMW35065.1"/>
    <property type="molecule type" value="Genomic_DNA"/>
</dbReference>
<evidence type="ECO:0000313" key="2">
    <source>
        <dbReference type="EMBL" id="AMW35065.1"/>
    </source>
</evidence>
<evidence type="ECO:0000256" key="1">
    <source>
        <dbReference type="SAM" id="Phobius"/>
    </source>
</evidence>
<name>A0A143DEB0_9PROT</name>
<protein>
    <submittedName>
        <fullName evidence="2">Uncharacterized protein</fullName>
    </submittedName>
</protein>
<gene>
    <name evidence="2" type="ORF">AY555_07625</name>
</gene>
<evidence type="ECO:0000313" key="3">
    <source>
        <dbReference type="Proteomes" id="UP000076066"/>
    </source>
</evidence>
<accession>A0A143DEB0</accession>
<organism evidence="2 3">
    <name type="scientific">Haematospirillum jordaniae</name>
    <dbReference type="NCBI Taxonomy" id="1549855"/>
    <lineage>
        <taxon>Bacteria</taxon>
        <taxon>Pseudomonadati</taxon>
        <taxon>Pseudomonadota</taxon>
        <taxon>Alphaproteobacteria</taxon>
        <taxon>Rhodospirillales</taxon>
        <taxon>Novispirillaceae</taxon>
        <taxon>Haematospirillum</taxon>
    </lineage>
</organism>
<feature type="transmembrane region" description="Helical" evidence="1">
    <location>
        <begin position="35"/>
        <end position="51"/>
    </location>
</feature>
<proteinExistence type="predicted"/>
<reference evidence="2 3" key="1">
    <citation type="submission" date="2016-02" db="EMBL/GenBank/DDBJ databases">
        <title>Complete Genome of H5569, the type strain of the newly described species Haematospirillium jordaniae.</title>
        <authorList>
            <person name="Nicholson A.C."/>
            <person name="Humrighouse B.W."/>
            <person name="Loparov V."/>
            <person name="McQuiston J.R."/>
        </authorList>
    </citation>
    <scope>NUCLEOTIDE SEQUENCE [LARGE SCALE GENOMIC DNA]</scope>
    <source>
        <strain evidence="2 3">H5569</strain>
    </source>
</reference>